<dbReference type="Proteomes" id="UP001627154">
    <property type="component" value="Unassembled WGS sequence"/>
</dbReference>
<dbReference type="AlphaFoldDB" id="A0ABD2W2S2"/>
<evidence type="ECO:0000313" key="1">
    <source>
        <dbReference type="EMBL" id="KAL3387171.1"/>
    </source>
</evidence>
<keyword evidence="2" id="KW-1185">Reference proteome</keyword>
<reference evidence="1 2" key="1">
    <citation type="journal article" date="2024" name="bioRxiv">
        <title>A reference genome for Trichogramma kaykai: A tiny desert-dwelling parasitoid wasp with competing sex-ratio distorters.</title>
        <authorList>
            <person name="Culotta J."/>
            <person name="Lindsey A.R."/>
        </authorList>
    </citation>
    <scope>NUCLEOTIDE SEQUENCE [LARGE SCALE GENOMIC DNA]</scope>
    <source>
        <strain evidence="1 2">KSX58</strain>
    </source>
</reference>
<sequence>MRVATSRGVEPDTTAAATTDKTSYCYNYNYLTCDPQVPRARSMSPSKRTLLNMHYCPRGWRDQRLPRVYCTQRFYGLFFLVANAADASII</sequence>
<dbReference type="EMBL" id="JBJJXI010000139">
    <property type="protein sequence ID" value="KAL3387171.1"/>
    <property type="molecule type" value="Genomic_DNA"/>
</dbReference>
<name>A0ABD2W2S2_9HYME</name>
<proteinExistence type="predicted"/>
<organism evidence="1 2">
    <name type="scientific">Trichogramma kaykai</name>
    <dbReference type="NCBI Taxonomy" id="54128"/>
    <lineage>
        <taxon>Eukaryota</taxon>
        <taxon>Metazoa</taxon>
        <taxon>Ecdysozoa</taxon>
        <taxon>Arthropoda</taxon>
        <taxon>Hexapoda</taxon>
        <taxon>Insecta</taxon>
        <taxon>Pterygota</taxon>
        <taxon>Neoptera</taxon>
        <taxon>Endopterygota</taxon>
        <taxon>Hymenoptera</taxon>
        <taxon>Apocrita</taxon>
        <taxon>Proctotrupomorpha</taxon>
        <taxon>Chalcidoidea</taxon>
        <taxon>Trichogrammatidae</taxon>
        <taxon>Trichogramma</taxon>
    </lineage>
</organism>
<protein>
    <submittedName>
        <fullName evidence="1">Uncharacterized protein</fullName>
    </submittedName>
</protein>
<evidence type="ECO:0000313" key="2">
    <source>
        <dbReference type="Proteomes" id="UP001627154"/>
    </source>
</evidence>
<comment type="caution">
    <text evidence="1">The sequence shown here is derived from an EMBL/GenBank/DDBJ whole genome shotgun (WGS) entry which is preliminary data.</text>
</comment>
<gene>
    <name evidence="1" type="ORF">TKK_017488</name>
</gene>
<accession>A0ABD2W2S2</accession>